<name>A0A0B5BEP5_9BACT</name>
<dbReference type="RefSeq" id="WP_039742746.1">
    <property type="nucleotide sequence ID" value="NZ_CP009788.1"/>
</dbReference>
<evidence type="ECO:0000256" key="5">
    <source>
        <dbReference type="ARBA" id="ARBA00022982"/>
    </source>
</evidence>
<dbReference type="KEGG" id="gpi:GPICK_09930"/>
<keyword evidence="5" id="KW-0249">Electron transport</keyword>
<dbReference type="GO" id="GO:0051539">
    <property type="term" value="F:4 iron, 4 sulfur cluster binding"/>
    <property type="evidence" value="ECO:0007669"/>
    <property type="project" value="UniProtKB-KW"/>
</dbReference>
<protein>
    <submittedName>
        <fullName evidence="9">4Fe-4S ferredoxin</fullName>
    </submittedName>
</protein>
<gene>
    <name evidence="9" type="ORF">GPICK_09930</name>
</gene>
<dbReference type="OrthoDB" id="9789030at2"/>
<keyword evidence="10" id="KW-1185">Reference proteome</keyword>
<evidence type="ECO:0000256" key="2">
    <source>
        <dbReference type="ARBA" id="ARBA00022485"/>
    </source>
</evidence>
<dbReference type="CDD" id="cd10563">
    <property type="entry name" value="CooF_like"/>
    <property type="match status" value="1"/>
</dbReference>
<dbReference type="Pfam" id="PF13247">
    <property type="entry name" value="Fer4_11"/>
    <property type="match status" value="1"/>
</dbReference>
<evidence type="ECO:0000256" key="4">
    <source>
        <dbReference type="ARBA" id="ARBA00022737"/>
    </source>
</evidence>
<feature type="domain" description="4Fe-4S ferredoxin-type" evidence="8">
    <location>
        <begin position="85"/>
        <end position="114"/>
    </location>
</feature>
<keyword evidence="7" id="KW-0411">Iron-sulfur</keyword>
<dbReference type="InterPro" id="IPR017900">
    <property type="entry name" value="4Fe4S_Fe_S_CS"/>
</dbReference>
<keyword evidence="4" id="KW-0677">Repeat</keyword>
<dbReference type="InterPro" id="IPR050954">
    <property type="entry name" value="ET_IronSulfur_Cluster-Binding"/>
</dbReference>
<proteinExistence type="predicted"/>
<evidence type="ECO:0000256" key="7">
    <source>
        <dbReference type="ARBA" id="ARBA00023014"/>
    </source>
</evidence>
<keyword evidence="6" id="KW-0408">Iron</keyword>
<evidence type="ECO:0000313" key="9">
    <source>
        <dbReference type="EMBL" id="AJE03629.1"/>
    </source>
</evidence>
<feature type="domain" description="4Fe-4S ferredoxin-type" evidence="8">
    <location>
        <begin position="2"/>
        <end position="32"/>
    </location>
</feature>
<dbReference type="PROSITE" id="PS00198">
    <property type="entry name" value="4FE4S_FER_1"/>
    <property type="match status" value="1"/>
</dbReference>
<reference evidence="9 10" key="1">
    <citation type="journal article" date="2015" name="Genome Announc.">
        <title>Complete Genome of Geobacter pickeringii G13T, a Metal-Reducing Isolate from Sedimentary Kaolin Deposits.</title>
        <authorList>
            <person name="Badalamenti J.P."/>
            <person name="Bond D.R."/>
        </authorList>
    </citation>
    <scope>NUCLEOTIDE SEQUENCE [LARGE SCALE GENOMIC DNA]</scope>
    <source>
        <strain evidence="9 10">G13</strain>
    </source>
</reference>
<dbReference type="HOGENOM" id="CLU_043374_3_1_7"/>
<dbReference type="Proteomes" id="UP000057609">
    <property type="component" value="Chromosome"/>
</dbReference>
<dbReference type="InterPro" id="IPR017896">
    <property type="entry name" value="4Fe4S_Fe-S-bd"/>
</dbReference>
<keyword evidence="2" id="KW-0004">4Fe-4S</keyword>
<dbReference type="AlphaFoldDB" id="A0A0B5BEP5"/>
<dbReference type="EMBL" id="CP009788">
    <property type="protein sequence ID" value="AJE03629.1"/>
    <property type="molecule type" value="Genomic_DNA"/>
</dbReference>
<evidence type="ECO:0000256" key="6">
    <source>
        <dbReference type="ARBA" id="ARBA00023004"/>
    </source>
</evidence>
<dbReference type="PANTHER" id="PTHR43177">
    <property type="entry name" value="PROTEIN NRFC"/>
    <property type="match status" value="1"/>
</dbReference>
<dbReference type="GO" id="GO:0046872">
    <property type="term" value="F:metal ion binding"/>
    <property type="evidence" value="ECO:0007669"/>
    <property type="project" value="UniProtKB-KW"/>
</dbReference>
<dbReference type="PROSITE" id="PS51379">
    <property type="entry name" value="4FE4S_FER_2"/>
    <property type="match status" value="2"/>
</dbReference>
<keyword evidence="1" id="KW-0813">Transport</keyword>
<sequence length="149" mass="16492">MKRIYTLEDACIGCHLCEVACITEHSPSKDPVKAFLHEPVRPISRCTVEEWDGGIVSFSTTCRHCDEPDCMRACISGAIQKFDNGVVRVDTEQCVGCWSCVMACPYGAIQRNLTKKKANKCDLCPDRKSPACVDACPNRALVYKEGSQK</sequence>
<accession>A0A0B5BEP5</accession>
<evidence type="ECO:0000256" key="1">
    <source>
        <dbReference type="ARBA" id="ARBA00022448"/>
    </source>
</evidence>
<keyword evidence="3" id="KW-0479">Metal-binding</keyword>
<evidence type="ECO:0000313" key="10">
    <source>
        <dbReference type="Proteomes" id="UP000057609"/>
    </source>
</evidence>
<dbReference type="PANTHER" id="PTHR43177:SF5">
    <property type="entry name" value="ANAEROBIC DIMETHYL SULFOXIDE REDUCTASE CHAIN B-RELATED"/>
    <property type="match status" value="1"/>
</dbReference>
<organism evidence="9 10">
    <name type="scientific">Geobacter pickeringii</name>
    <dbReference type="NCBI Taxonomy" id="345632"/>
    <lineage>
        <taxon>Bacteria</taxon>
        <taxon>Pseudomonadati</taxon>
        <taxon>Thermodesulfobacteriota</taxon>
        <taxon>Desulfuromonadia</taxon>
        <taxon>Geobacterales</taxon>
        <taxon>Geobacteraceae</taxon>
        <taxon>Geobacter</taxon>
    </lineage>
</organism>
<evidence type="ECO:0000259" key="8">
    <source>
        <dbReference type="PROSITE" id="PS51379"/>
    </source>
</evidence>
<dbReference type="Gene3D" id="3.30.70.20">
    <property type="match status" value="1"/>
</dbReference>
<dbReference type="SUPFAM" id="SSF54862">
    <property type="entry name" value="4Fe-4S ferredoxins"/>
    <property type="match status" value="1"/>
</dbReference>
<dbReference type="Pfam" id="PF12800">
    <property type="entry name" value="Fer4_4"/>
    <property type="match status" value="1"/>
</dbReference>
<dbReference type="STRING" id="345632.GPICK_09930"/>
<evidence type="ECO:0000256" key="3">
    <source>
        <dbReference type="ARBA" id="ARBA00022723"/>
    </source>
</evidence>